<evidence type="ECO:0000259" key="7">
    <source>
        <dbReference type="PROSITE" id="PS50089"/>
    </source>
</evidence>
<dbReference type="PANTHER" id="PTHR23327:SF42">
    <property type="entry name" value="LON PEPTIDASE N-TERMINAL DOMAIN AND RING FINGER PROTEIN C14F5.10C"/>
    <property type="match status" value="1"/>
</dbReference>
<dbReference type="Pfam" id="PF13445">
    <property type="entry name" value="zf-RING_UBOX"/>
    <property type="match status" value="1"/>
</dbReference>
<dbReference type="PROSITE" id="PS51787">
    <property type="entry name" value="LON_N"/>
    <property type="match status" value="1"/>
</dbReference>
<dbReference type="InterPro" id="IPR046336">
    <property type="entry name" value="Lon_prtase_N_sf"/>
</dbReference>
<dbReference type="Gene3D" id="1.25.40.10">
    <property type="entry name" value="Tetratricopeptide repeat domain"/>
    <property type="match status" value="1"/>
</dbReference>
<evidence type="ECO:0000256" key="4">
    <source>
        <dbReference type="PROSITE-ProRule" id="PRU00175"/>
    </source>
</evidence>
<dbReference type="SMART" id="SM00464">
    <property type="entry name" value="LON"/>
    <property type="match status" value="1"/>
</dbReference>
<dbReference type="PROSITE" id="PS50089">
    <property type="entry name" value="ZF_RING_2"/>
    <property type="match status" value="2"/>
</dbReference>
<evidence type="ECO:0000313" key="9">
    <source>
        <dbReference type="EMBL" id="CAK8684646.1"/>
    </source>
</evidence>
<reference evidence="9 10" key="1">
    <citation type="submission" date="2024-02" db="EMBL/GenBank/DDBJ databases">
        <authorList>
            <person name="Daric V."/>
            <person name="Darras S."/>
        </authorList>
    </citation>
    <scope>NUCLEOTIDE SEQUENCE [LARGE SCALE GENOMIC DNA]</scope>
</reference>
<comment type="caution">
    <text evidence="9">The sequence shown here is derived from an EMBL/GenBank/DDBJ whole genome shotgun (WGS) entry which is preliminary data.</text>
</comment>
<dbReference type="InterPro" id="IPR003111">
    <property type="entry name" value="Lon_prtase_N"/>
</dbReference>
<evidence type="ECO:0000256" key="6">
    <source>
        <dbReference type="SAM" id="MobiDB-lite"/>
    </source>
</evidence>
<keyword evidence="1" id="KW-0479">Metal-binding</keyword>
<dbReference type="InterPro" id="IPR017907">
    <property type="entry name" value="Znf_RING_CS"/>
</dbReference>
<gene>
    <name evidence="9" type="ORF">CVLEPA_LOCUS15627</name>
</gene>
<organism evidence="9 10">
    <name type="scientific">Clavelina lepadiformis</name>
    <name type="common">Light-bulb sea squirt</name>
    <name type="synonym">Ascidia lepadiformis</name>
    <dbReference type="NCBI Taxonomy" id="159417"/>
    <lineage>
        <taxon>Eukaryota</taxon>
        <taxon>Metazoa</taxon>
        <taxon>Chordata</taxon>
        <taxon>Tunicata</taxon>
        <taxon>Ascidiacea</taxon>
        <taxon>Aplousobranchia</taxon>
        <taxon>Clavelinidae</taxon>
        <taxon>Clavelina</taxon>
    </lineage>
</organism>
<evidence type="ECO:0000313" key="10">
    <source>
        <dbReference type="Proteomes" id="UP001642483"/>
    </source>
</evidence>
<feature type="domain" description="RING-type" evidence="7">
    <location>
        <begin position="133"/>
        <end position="169"/>
    </location>
</feature>
<dbReference type="CDD" id="cd16514">
    <property type="entry name" value="RING-HC_LONFs_rpt2"/>
    <property type="match status" value="1"/>
</dbReference>
<dbReference type="SMART" id="SM00184">
    <property type="entry name" value="RING"/>
    <property type="match status" value="2"/>
</dbReference>
<protein>
    <recommendedName>
        <fullName evidence="11">LON peptidase N-terminal domain and RING finger protein 3</fullName>
    </recommendedName>
</protein>
<proteinExistence type="predicted"/>
<evidence type="ECO:0000256" key="3">
    <source>
        <dbReference type="ARBA" id="ARBA00022833"/>
    </source>
</evidence>
<dbReference type="InterPro" id="IPR011990">
    <property type="entry name" value="TPR-like_helical_dom_sf"/>
</dbReference>
<evidence type="ECO:0008006" key="11">
    <source>
        <dbReference type="Google" id="ProtNLM"/>
    </source>
</evidence>
<dbReference type="Pfam" id="PF02190">
    <property type="entry name" value="LON_substr_bdg"/>
    <property type="match status" value="1"/>
</dbReference>
<keyword evidence="3" id="KW-0862">Zinc</keyword>
<dbReference type="InterPro" id="IPR001841">
    <property type="entry name" value="Znf_RING"/>
</dbReference>
<feature type="domain" description="RING-type" evidence="7">
    <location>
        <begin position="515"/>
        <end position="553"/>
    </location>
</feature>
<dbReference type="CDD" id="cd16513">
    <property type="entry name" value="RING-HC_LONFs_rpt1"/>
    <property type="match status" value="1"/>
</dbReference>
<dbReference type="SUPFAM" id="SSF88697">
    <property type="entry name" value="PUA domain-like"/>
    <property type="match status" value="1"/>
</dbReference>
<dbReference type="SUPFAM" id="SSF57850">
    <property type="entry name" value="RING/U-box"/>
    <property type="match status" value="2"/>
</dbReference>
<dbReference type="Gene3D" id="3.30.40.10">
    <property type="entry name" value="Zinc/RING finger domain, C3HC4 (zinc finger)"/>
    <property type="match status" value="2"/>
</dbReference>
<dbReference type="Gene3D" id="2.30.130.40">
    <property type="entry name" value="LON domain-like"/>
    <property type="match status" value="1"/>
</dbReference>
<dbReference type="Proteomes" id="UP001642483">
    <property type="component" value="Unassembled WGS sequence"/>
</dbReference>
<dbReference type="EMBL" id="CAWYQH010000098">
    <property type="protein sequence ID" value="CAK8684646.1"/>
    <property type="molecule type" value="Genomic_DNA"/>
</dbReference>
<evidence type="ECO:0000256" key="2">
    <source>
        <dbReference type="ARBA" id="ARBA00022771"/>
    </source>
</evidence>
<accession>A0ABP0G1E7</accession>
<dbReference type="Pfam" id="PF13923">
    <property type="entry name" value="zf-C3HC4_2"/>
    <property type="match status" value="1"/>
</dbReference>
<evidence type="ECO:0000256" key="5">
    <source>
        <dbReference type="PROSITE-ProRule" id="PRU00339"/>
    </source>
</evidence>
<feature type="region of interest" description="Disordered" evidence="6">
    <location>
        <begin position="323"/>
        <end position="351"/>
    </location>
</feature>
<keyword evidence="10" id="KW-1185">Reference proteome</keyword>
<dbReference type="SMART" id="SM00028">
    <property type="entry name" value="TPR"/>
    <property type="match status" value="3"/>
</dbReference>
<dbReference type="SUPFAM" id="SSF48452">
    <property type="entry name" value="TPR-like"/>
    <property type="match status" value="1"/>
</dbReference>
<keyword evidence="2 4" id="KW-0863">Zinc-finger</keyword>
<keyword evidence="5" id="KW-0802">TPR repeat</keyword>
<dbReference type="PROSITE" id="PS00518">
    <property type="entry name" value="ZF_RING_1"/>
    <property type="match status" value="2"/>
</dbReference>
<dbReference type="InterPro" id="IPR027370">
    <property type="entry name" value="Znf-RING_euk"/>
</dbReference>
<dbReference type="InterPro" id="IPR015947">
    <property type="entry name" value="PUA-like_sf"/>
</dbReference>
<dbReference type="PANTHER" id="PTHR23327">
    <property type="entry name" value="RING FINGER PROTEIN 127"/>
    <property type="match status" value="1"/>
</dbReference>
<dbReference type="PROSITE" id="PS50005">
    <property type="entry name" value="TPR"/>
    <property type="match status" value="1"/>
</dbReference>
<dbReference type="InterPro" id="IPR013083">
    <property type="entry name" value="Znf_RING/FYVE/PHD"/>
</dbReference>
<feature type="domain" description="Lon N-terminal" evidence="8">
    <location>
        <begin position="605"/>
        <end position="804"/>
    </location>
</feature>
<evidence type="ECO:0000256" key="1">
    <source>
        <dbReference type="ARBA" id="ARBA00022723"/>
    </source>
</evidence>
<dbReference type="InterPro" id="IPR019734">
    <property type="entry name" value="TPR_rpt"/>
</dbReference>
<evidence type="ECO:0000259" key="8">
    <source>
        <dbReference type="PROSITE" id="PS51787"/>
    </source>
</evidence>
<feature type="repeat" description="TPR" evidence="5">
    <location>
        <begin position="268"/>
        <end position="301"/>
    </location>
</feature>
<name>A0ABP0G1E7_CLALP</name>
<sequence length="810" mass="91939">MSEIHAMLDASNSLNIGADSALLLEKSVSVNIKEKLNLKSKLTADRQLLKTIVSPQRQSQKSKIKLELRSIVKEIAAKVTSSEINTEAHKVTAVIATLLGRSSSKIAASSKETSQGSSKVFTGSFPAMDDFSCQRCYELLYDPVTLPCGHTFCQSCLWISTMQNCVVCSKPLKQEELRLYRFNIVLVRILQKWHSVEYKGRSLTEKGINHLSKQNFGEAVKVLSEALSCVPGSHMALLHRAKAYYFLNLFDEALEDIFKVCQLAHAWPEAYYVKGEILYKLGCVEEALIAYFISLVLEPSKVCSRNKVRKILTQIIHHTEEREESDSKSLSPICRSPTNKKRSHGSCSTSPPYKLPCHLSTSSKDVVGLLGASDVFCEGVGSSNEVEEKTFKYLPHGYASELKIKSEDTCEMGSCLLHSHFPVDISYEEIRIKLEQEPVIDEKGQLIPVHLTPELESEIDRLLFNTESAVTRDLQTICNMSFNREVAVGGLLSISTTTLQRNVDQTLIDASDFECSLCMRLFYDPVCTPCGHIFCLLCIERCLDHNAQCPLCKRSMHHYMANAAESMEKLHPICDYVTKNIINQYLAVQLKERQQQHEEEIEELNQAQPIFVCTIAFPSVPCPLHIFEPRYRLMLRRCLEHNDKEFGMCMPVPGKPHHEVGTMLKVRDVTFFPDGRSVVDSAGFRRFRTSDCRVQDGYNVAKIKFIVDRKEADVDMIEQQMTVVYNDAVEWFTKLPVDTRTRIKSHFGDFPAQDNKINTENGPDWLWWVLAILPVEDRVKATILGNEDLLKRLGIFRKIFAILKRRNTER</sequence>